<dbReference type="EMBL" id="ARYN01000026">
    <property type="protein sequence ID" value="ORL43727.1"/>
    <property type="molecule type" value="Genomic_DNA"/>
</dbReference>
<dbReference type="AlphaFoldDB" id="A0A1Y1SYA1"/>
<organism evidence="2 3">
    <name type="scientific">Zunongwangia atlantica 22II14-10F7</name>
    <dbReference type="NCBI Taxonomy" id="1185767"/>
    <lineage>
        <taxon>Bacteria</taxon>
        <taxon>Pseudomonadati</taxon>
        <taxon>Bacteroidota</taxon>
        <taxon>Flavobacteriia</taxon>
        <taxon>Flavobacteriales</taxon>
        <taxon>Flavobacteriaceae</taxon>
        <taxon>Zunongwangia</taxon>
    </lineage>
</organism>
<evidence type="ECO:0000259" key="1">
    <source>
        <dbReference type="Pfam" id="PF00534"/>
    </source>
</evidence>
<evidence type="ECO:0000313" key="2">
    <source>
        <dbReference type="EMBL" id="ORL43727.1"/>
    </source>
</evidence>
<feature type="domain" description="Glycosyl transferase family 1" evidence="1">
    <location>
        <begin position="179"/>
        <end position="346"/>
    </location>
</feature>
<dbReference type="STRING" id="1185767.IIF7_19239"/>
<dbReference type="InterPro" id="IPR001296">
    <property type="entry name" value="Glyco_trans_1"/>
</dbReference>
<protein>
    <submittedName>
        <fullName evidence="2">Glycosyltransferase</fullName>
    </submittedName>
</protein>
<dbReference type="RefSeq" id="WP_217806695.1">
    <property type="nucleotide sequence ID" value="NZ_ARYN01000026.1"/>
</dbReference>
<gene>
    <name evidence="2" type="ORF">IIF7_19239</name>
</gene>
<comment type="caution">
    <text evidence="2">The sequence shown here is derived from an EMBL/GenBank/DDBJ whole genome shotgun (WGS) entry which is preliminary data.</text>
</comment>
<dbReference type="GO" id="GO:0016757">
    <property type="term" value="F:glycosyltransferase activity"/>
    <property type="evidence" value="ECO:0007669"/>
    <property type="project" value="InterPro"/>
</dbReference>
<dbReference type="Gene3D" id="3.40.50.2000">
    <property type="entry name" value="Glycogen Phosphorylase B"/>
    <property type="match status" value="2"/>
</dbReference>
<sequence length="372" mass="43145">MNEIKEKAKVLFVMQMPPPVHGASIMGKYIRDSELINSSFECHYINPSMAKDVGDLAKISFRKILLFPKLLYNITKVIKRTKPDLCYFTPASGKKGFYKSFLIVTWLKILNQKIVLHFHNKGISRRKSDLLDSFLFKSFFKDVKLIILSSYLYPEFEEYVDFDNVSICANGIPSSVSERKWIEKKDKFNMLFLSNMIAEKGVWLLLESCKLLKDEGYIFECNFVGKWSMIQEKDFNEKVEVYGLGGFVRAHGAKYGNDKREYFEKADIFIFPTFYENETFGLVLLEAMEYGIPCISTYEGGIPDVVENGKTGILIKEKNANMLASEISHLMNNEDLRLELGKNGRKAFKEKFTLKKFEKRMVNTLRTYIEEK</sequence>
<proteinExistence type="predicted"/>
<dbReference type="Proteomes" id="UP000192746">
    <property type="component" value="Unassembled WGS sequence"/>
</dbReference>
<reference evidence="2 3" key="1">
    <citation type="submission" date="2013-04" db="EMBL/GenBank/DDBJ databases">
        <title>Zunongwangia sp. 22II14-10F7 Genome Sequencing.</title>
        <authorList>
            <person name="Lai Q."/>
            <person name="Shao Z."/>
        </authorList>
    </citation>
    <scope>NUCLEOTIDE SEQUENCE [LARGE SCALE GENOMIC DNA]</scope>
    <source>
        <strain evidence="2 3">22II14-10F7</strain>
    </source>
</reference>
<dbReference type="CDD" id="cd03801">
    <property type="entry name" value="GT4_PimA-like"/>
    <property type="match status" value="1"/>
</dbReference>
<evidence type="ECO:0000313" key="3">
    <source>
        <dbReference type="Proteomes" id="UP000192746"/>
    </source>
</evidence>
<keyword evidence="2" id="KW-0808">Transferase</keyword>
<dbReference type="PANTHER" id="PTHR45947:SF3">
    <property type="entry name" value="SULFOQUINOVOSYL TRANSFERASE SQD2"/>
    <property type="match status" value="1"/>
</dbReference>
<accession>A0A1Y1SYA1</accession>
<name>A0A1Y1SYA1_9FLAO</name>
<keyword evidence="3" id="KW-1185">Reference proteome</keyword>
<dbReference type="InterPro" id="IPR050194">
    <property type="entry name" value="Glycosyltransferase_grp1"/>
</dbReference>
<dbReference type="SUPFAM" id="SSF53756">
    <property type="entry name" value="UDP-Glycosyltransferase/glycogen phosphorylase"/>
    <property type="match status" value="1"/>
</dbReference>
<dbReference type="PANTHER" id="PTHR45947">
    <property type="entry name" value="SULFOQUINOVOSYL TRANSFERASE SQD2"/>
    <property type="match status" value="1"/>
</dbReference>
<dbReference type="Pfam" id="PF00534">
    <property type="entry name" value="Glycos_transf_1"/>
    <property type="match status" value="1"/>
</dbReference>